<dbReference type="Proteomes" id="UP000321907">
    <property type="component" value="Unassembled WGS sequence"/>
</dbReference>
<dbReference type="OrthoDB" id="9813621at2"/>
<evidence type="ECO:0000313" key="3">
    <source>
        <dbReference type="Proteomes" id="UP000321907"/>
    </source>
</evidence>
<name>A0A5C7FH53_9BACT</name>
<keyword evidence="3" id="KW-1185">Reference proteome</keyword>
<feature type="transmembrane region" description="Helical" evidence="1">
    <location>
        <begin position="71"/>
        <end position="94"/>
    </location>
</feature>
<evidence type="ECO:0000313" key="2">
    <source>
        <dbReference type="EMBL" id="TXF89083.1"/>
    </source>
</evidence>
<keyword evidence="1" id="KW-1133">Transmembrane helix</keyword>
<sequence length="100" mass="10892">MNRSSIYRNKRLAGIALSALLLLLVPLVAMQFTEEVNWSAGDFLAMGVLLSALVIAVEVVLRTVRQPKHRLFLCLGILVTFLLIWAELAVGIIGTPFAGS</sequence>
<accession>A0A5C7FH53</accession>
<protein>
    <submittedName>
        <fullName evidence="2">Uncharacterized protein</fullName>
    </submittedName>
</protein>
<dbReference type="RefSeq" id="WP_147931069.1">
    <property type="nucleotide sequence ID" value="NZ_VOXD01000017.1"/>
</dbReference>
<evidence type="ECO:0000256" key="1">
    <source>
        <dbReference type="SAM" id="Phobius"/>
    </source>
</evidence>
<gene>
    <name evidence="2" type="ORF">FUA23_12410</name>
</gene>
<keyword evidence="1" id="KW-0472">Membrane</keyword>
<feature type="transmembrane region" description="Helical" evidence="1">
    <location>
        <begin position="45"/>
        <end position="64"/>
    </location>
</feature>
<reference evidence="2 3" key="1">
    <citation type="submission" date="2019-08" db="EMBL/GenBank/DDBJ databases">
        <title>Lewinella sp. strain SSH13 Genome sequencing and assembly.</title>
        <authorList>
            <person name="Kim I."/>
        </authorList>
    </citation>
    <scope>NUCLEOTIDE SEQUENCE [LARGE SCALE GENOMIC DNA]</scope>
    <source>
        <strain evidence="2 3">SSH13</strain>
    </source>
</reference>
<comment type="caution">
    <text evidence="2">The sequence shown here is derived from an EMBL/GenBank/DDBJ whole genome shotgun (WGS) entry which is preliminary data.</text>
</comment>
<keyword evidence="1" id="KW-0812">Transmembrane</keyword>
<dbReference type="EMBL" id="VOXD01000017">
    <property type="protein sequence ID" value="TXF89083.1"/>
    <property type="molecule type" value="Genomic_DNA"/>
</dbReference>
<dbReference type="AlphaFoldDB" id="A0A5C7FH53"/>
<proteinExistence type="predicted"/>
<organism evidence="2 3">
    <name type="scientific">Neolewinella aurantiaca</name>
    <dbReference type="NCBI Taxonomy" id="2602767"/>
    <lineage>
        <taxon>Bacteria</taxon>
        <taxon>Pseudomonadati</taxon>
        <taxon>Bacteroidota</taxon>
        <taxon>Saprospiria</taxon>
        <taxon>Saprospirales</taxon>
        <taxon>Lewinellaceae</taxon>
        <taxon>Neolewinella</taxon>
    </lineage>
</organism>